<evidence type="ECO:0000256" key="1">
    <source>
        <dbReference type="SAM" id="MobiDB-lite"/>
    </source>
</evidence>
<feature type="compositionally biased region" description="Low complexity" evidence="1">
    <location>
        <begin position="144"/>
        <end position="154"/>
    </location>
</feature>
<evidence type="ECO:0000256" key="3">
    <source>
        <dbReference type="SAM" id="SignalP"/>
    </source>
</evidence>
<feature type="region of interest" description="Disordered" evidence="1">
    <location>
        <begin position="144"/>
        <end position="191"/>
    </location>
</feature>
<feature type="chain" id="PRO_5046731834" evidence="3">
    <location>
        <begin position="19"/>
        <end position="191"/>
    </location>
</feature>
<feature type="transmembrane region" description="Helical" evidence="2">
    <location>
        <begin position="83"/>
        <end position="106"/>
    </location>
</feature>
<comment type="caution">
    <text evidence="4">The sequence shown here is derived from an EMBL/GenBank/DDBJ whole genome shotgun (WGS) entry which is preliminary data.</text>
</comment>
<sequence length="191" mass="22314">MTMMFIIIIHQFTTTLQLQQKQLKQQPIPFDNDNKIIITNRNVNNSVNNIINGIQGIVGNITNLSNNTNNNNKTNEVKNSKKFIPRTILSVFILILIPSILIVLIIQYKRQIARKMDLQRYNQRRFPINQYQINNLLNQTLNDQNNKQQQQQQKQQRKQPSRSPPPIPKLDQTFDSFINENSSPDTTTMID</sequence>
<keyword evidence="2" id="KW-1133">Transmembrane helix</keyword>
<name>A0ABQ8J8N2_DERPT</name>
<keyword evidence="2" id="KW-0472">Membrane</keyword>
<evidence type="ECO:0000313" key="5">
    <source>
        <dbReference type="Proteomes" id="UP000887458"/>
    </source>
</evidence>
<keyword evidence="5" id="KW-1185">Reference proteome</keyword>
<protein>
    <submittedName>
        <fullName evidence="4">Uncharacterized protein</fullName>
    </submittedName>
</protein>
<feature type="compositionally biased region" description="Polar residues" evidence="1">
    <location>
        <begin position="173"/>
        <end position="191"/>
    </location>
</feature>
<keyword evidence="3" id="KW-0732">Signal</keyword>
<evidence type="ECO:0000313" key="4">
    <source>
        <dbReference type="EMBL" id="KAH9418943.1"/>
    </source>
</evidence>
<accession>A0ABQ8J8N2</accession>
<dbReference type="Proteomes" id="UP000887458">
    <property type="component" value="Unassembled WGS sequence"/>
</dbReference>
<proteinExistence type="predicted"/>
<evidence type="ECO:0000256" key="2">
    <source>
        <dbReference type="SAM" id="Phobius"/>
    </source>
</evidence>
<gene>
    <name evidence="4" type="ORF">DERP_004272</name>
</gene>
<reference evidence="4 5" key="1">
    <citation type="journal article" date="2018" name="J. Allergy Clin. Immunol.">
        <title>High-quality assembly of Dermatophagoides pteronyssinus genome and transcriptome reveals a wide range of novel allergens.</title>
        <authorList>
            <person name="Liu X.Y."/>
            <person name="Yang K.Y."/>
            <person name="Wang M.Q."/>
            <person name="Kwok J.S."/>
            <person name="Zeng X."/>
            <person name="Yang Z."/>
            <person name="Xiao X.J."/>
            <person name="Lau C.P."/>
            <person name="Li Y."/>
            <person name="Huang Z.M."/>
            <person name="Ba J.G."/>
            <person name="Yim A.K."/>
            <person name="Ouyang C.Y."/>
            <person name="Ngai S.M."/>
            <person name="Chan T.F."/>
            <person name="Leung E.L."/>
            <person name="Liu L."/>
            <person name="Liu Z.G."/>
            <person name="Tsui S.K."/>
        </authorList>
    </citation>
    <scope>NUCLEOTIDE SEQUENCE [LARGE SCALE GENOMIC DNA]</scope>
    <source>
        <strain evidence="4">Derp</strain>
    </source>
</reference>
<reference evidence="4 5" key="2">
    <citation type="journal article" date="2022" name="Mol. Biol. Evol.">
        <title>Comparative Genomics Reveals Insights into the Divergent Evolution of Astigmatic Mites and Household Pest Adaptations.</title>
        <authorList>
            <person name="Xiong Q."/>
            <person name="Wan A.T."/>
            <person name="Liu X."/>
            <person name="Fung C.S."/>
            <person name="Xiao X."/>
            <person name="Malainual N."/>
            <person name="Hou J."/>
            <person name="Wang L."/>
            <person name="Wang M."/>
            <person name="Yang K.Y."/>
            <person name="Cui Y."/>
            <person name="Leung E.L."/>
            <person name="Nong W."/>
            <person name="Shin S.K."/>
            <person name="Au S.W."/>
            <person name="Jeong K.Y."/>
            <person name="Chew F.T."/>
            <person name="Hui J.H."/>
            <person name="Leung T.F."/>
            <person name="Tungtrongchitr A."/>
            <person name="Zhong N."/>
            <person name="Liu Z."/>
            <person name="Tsui S.K."/>
        </authorList>
    </citation>
    <scope>NUCLEOTIDE SEQUENCE [LARGE SCALE GENOMIC DNA]</scope>
    <source>
        <strain evidence="4">Derp</strain>
    </source>
</reference>
<organism evidence="4 5">
    <name type="scientific">Dermatophagoides pteronyssinus</name>
    <name type="common">European house dust mite</name>
    <dbReference type="NCBI Taxonomy" id="6956"/>
    <lineage>
        <taxon>Eukaryota</taxon>
        <taxon>Metazoa</taxon>
        <taxon>Ecdysozoa</taxon>
        <taxon>Arthropoda</taxon>
        <taxon>Chelicerata</taxon>
        <taxon>Arachnida</taxon>
        <taxon>Acari</taxon>
        <taxon>Acariformes</taxon>
        <taxon>Sarcoptiformes</taxon>
        <taxon>Astigmata</taxon>
        <taxon>Psoroptidia</taxon>
        <taxon>Analgoidea</taxon>
        <taxon>Pyroglyphidae</taxon>
        <taxon>Dermatophagoidinae</taxon>
        <taxon>Dermatophagoides</taxon>
    </lineage>
</organism>
<feature type="signal peptide" evidence="3">
    <location>
        <begin position="1"/>
        <end position="18"/>
    </location>
</feature>
<dbReference type="EMBL" id="NJHN03000062">
    <property type="protein sequence ID" value="KAH9418943.1"/>
    <property type="molecule type" value="Genomic_DNA"/>
</dbReference>
<keyword evidence="2" id="KW-0812">Transmembrane</keyword>